<sequence>MRVHGFGRGRVRFPRRPFRHRPPRMWPWDRGSHDYLSAALMLARCAADGDPDRFGRSLAVADYPPTLVPRPDGFGRVPVSLTG</sequence>
<dbReference type="STRING" id="414684.RC1_1294"/>
<dbReference type="KEGG" id="rce:RC1_1294"/>
<name>B6IMN4_RHOCS</name>
<organism evidence="1 2">
    <name type="scientific">Rhodospirillum centenum (strain ATCC 51521 / SW)</name>
    <dbReference type="NCBI Taxonomy" id="414684"/>
    <lineage>
        <taxon>Bacteria</taxon>
        <taxon>Pseudomonadati</taxon>
        <taxon>Pseudomonadota</taxon>
        <taxon>Alphaproteobacteria</taxon>
        <taxon>Rhodospirillales</taxon>
        <taxon>Rhodospirillaceae</taxon>
        <taxon>Rhodospirillum</taxon>
    </lineage>
</organism>
<accession>B6IMN4</accession>
<proteinExistence type="predicted"/>
<dbReference type="HOGENOM" id="CLU_2540323_0_0_5"/>
<gene>
    <name evidence="1" type="ordered locus">RC1_1294</name>
</gene>
<dbReference type="AlphaFoldDB" id="B6IMN4"/>
<keyword evidence="2" id="KW-1185">Reference proteome</keyword>
<dbReference type="Proteomes" id="UP000001591">
    <property type="component" value="Chromosome"/>
</dbReference>
<evidence type="ECO:0000313" key="2">
    <source>
        <dbReference type="Proteomes" id="UP000001591"/>
    </source>
</evidence>
<reference evidence="1 2" key="1">
    <citation type="journal article" date="2010" name="BMC Genomics">
        <title>Metabolic flexibility revealed in the genome of the cyst-forming alpha-1 proteobacterium Rhodospirillum centenum.</title>
        <authorList>
            <person name="Lu Y.K."/>
            <person name="Marden J."/>
            <person name="Han M."/>
            <person name="Swingley W.D."/>
            <person name="Mastrian S.D."/>
            <person name="Chowdhury S.R."/>
            <person name="Hao J."/>
            <person name="Helmy T."/>
            <person name="Kim S."/>
            <person name="Kurdoglu A.A."/>
            <person name="Matthies H.J."/>
            <person name="Rollo D."/>
            <person name="Stothard P."/>
            <person name="Blankenship R.E."/>
            <person name="Bauer C.E."/>
            <person name="Touchman J.W."/>
        </authorList>
    </citation>
    <scope>NUCLEOTIDE SEQUENCE [LARGE SCALE GENOMIC DNA]</scope>
    <source>
        <strain evidence="2">ATCC 51521 / SW</strain>
    </source>
</reference>
<evidence type="ECO:0000313" key="1">
    <source>
        <dbReference type="EMBL" id="ACI98700.1"/>
    </source>
</evidence>
<dbReference type="EMBL" id="CP000613">
    <property type="protein sequence ID" value="ACI98700.1"/>
    <property type="molecule type" value="Genomic_DNA"/>
</dbReference>
<protein>
    <submittedName>
        <fullName evidence="1">Uncharacterized protein</fullName>
    </submittedName>
</protein>